<evidence type="ECO:0000256" key="6">
    <source>
        <dbReference type="ARBA" id="ARBA00022741"/>
    </source>
</evidence>
<dbReference type="InterPro" id="IPR017871">
    <property type="entry name" value="ABC_transporter-like_CS"/>
</dbReference>
<evidence type="ECO:0000256" key="5">
    <source>
        <dbReference type="ARBA" id="ARBA00022737"/>
    </source>
</evidence>
<evidence type="ECO:0000256" key="1">
    <source>
        <dbReference type="ARBA" id="ARBA00004202"/>
    </source>
</evidence>
<comment type="subcellular location">
    <subcellularLocation>
        <location evidence="1">Cell membrane</location>
        <topology evidence="1">Peripheral membrane protein</topology>
    </subcellularLocation>
</comment>
<dbReference type="InterPro" id="IPR003439">
    <property type="entry name" value="ABC_transporter-like_ATP-bd"/>
</dbReference>
<feature type="domain" description="ABC transporter" evidence="10">
    <location>
        <begin position="8"/>
        <end position="244"/>
    </location>
</feature>
<keyword evidence="4" id="KW-0762">Sugar transport</keyword>
<dbReference type="SMART" id="SM00382">
    <property type="entry name" value="AAA"/>
    <property type="match status" value="2"/>
</dbReference>
<keyword evidence="2" id="KW-0813">Transport</keyword>
<dbReference type="GO" id="GO:0016887">
    <property type="term" value="F:ATP hydrolysis activity"/>
    <property type="evidence" value="ECO:0007669"/>
    <property type="project" value="InterPro"/>
</dbReference>
<dbReference type="FunFam" id="3.40.50.300:FF:000127">
    <property type="entry name" value="Ribose import ATP-binding protein RbsA"/>
    <property type="match status" value="1"/>
</dbReference>
<sequence>MPVNEVLLDVRDIVKRFPGTVALSGVSLEIFKGEIHALVGENGAGKSTLMNIIGGVLQPDEGEIFWNGQKVHFADTRHAQEAGIGFVHQELSLCPDVSVAENIFMGRMPVKAGGMIDYDELYKRSSEILKMLNSNISPKKQLRKLNVGEQQIVEIAKALSLNCKLLILDEPTSSLTENEVEILFRLLRSLKSQDISVLYISHRLQEIFDLCDRVTVLRDGHYIMTRLVSEVTENDLIVSMVGRNIDAMYPDKSEERGQLILKISDLSHADDFKNVEFELYKGEILGFAGLIGAGRSEMARAICGIDPKDSGEVYVYDQKLNISEYGDAIRNGIGYMTEDRKEQGLFLNLEVKKNISAAKLSNIANGIFIDNDREKRLAERFVTSLNIKVSSIEQPVESLSGGNQQKVMLGKWLAIEPRILIMDEPTRGIDVGAKAEIHALMRQLAEQGVGIILISSDMPEIIGMSDRVIVMHEGCISGELSGSNITEENIMTLASGVCQTK</sequence>
<organism evidence="11 12">
    <name type="scientific">Mahella australiensis (strain DSM 15567 / CIP 107919 / 50-1 BON)</name>
    <dbReference type="NCBI Taxonomy" id="697281"/>
    <lineage>
        <taxon>Bacteria</taxon>
        <taxon>Bacillati</taxon>
        <taxon>Bacillota</taxon>
        <taxon>Clostridia</taxon>
        <taxon>Thermoanaerobacterales</taxon>
        <taxon>Thermoanaerobacterales Family IV. Incertae Sedis</taxon>
        <taxon>Mahella</taxon>
    </lineage>
</organism>
<dbReference type="eggNOG" id="COG1129">
    <property type="taxonomic scope" value="Bacteria"/>
</dbReference>
<gene>
    <name evidence="11" type="ordered locus">Mahau_0119</name>
</gene>
<dbReference type="InterPro" id="IPR003593">
    <property type="entry name" value="AAA+_ATPase"/>
</dbReference>
<evidence type="ECO:0000256" key="8">
    <source>
        <dbReference type="ARBA" id="ARBA00022967"/>
    </source>
</evidence>
<dbReference type="InterPro" id="IPR027417">
    <property type="entry name" value="P-loop_NTPase"/>
</dbReference>
<keyword evidence="6" id="KW-0547">Nucleotide-binding</keyword>
<protein>
    <submittedName>
        <fullName evidence="11">ABC transporter related protein</fullName>
    </submittedName>
</protein>
<keyword evidence="9" id="KW-0472">Membrane</keyword>
<dbReference type="SUPFAM" id="SSF52540">
    <property type="entry name" value="P-loop containing nucleoside triphosphate hydrolases"/>
    <property type="match status" value="2"/>
</dbReference>
<dbReference type="Gene3D" id="3.40.50.300">
    <property type="entry name" value="P-loop containing nucleotide triphosphate hydrolases"/>
    <property type="match status" value="2"/>
</dbReference>
<keyword evidence="3" id="KW-1003">Cell membrane</keyword>
<keyword evidence="12" id="KW-1185">Reference proteome</keyword>
<dbReference type="RefSeq" id="WP_013779776.1">
    <property type="nucleotide sequence ID" value="NC_015520.1"/>
</dbReference>
<evidence type="ECO:0000256" key="7">
    <source>
        <dbReference type="ARBA" id="ARBA00022840"/>
    </source>
</evidence>
<dbReference type="PANTHER" id="PTHR43790:SF3">
    <property type="entry name" value="D-ALLOSE IMPORT ATP-BINDING PROTEIN ALSA-RELATED"/>
    <property type="match status" value="1"/>
</dbReference>
<dbReference type="CDD" id="cd03216">
    <property type="entry name" value="ABC_Carb_Monos_I"/>
    <property type="match status" value="1"/>
</dbReference>
<evidence type="ECO:0000256" key="2">
    <source>
        <dbReference type="ARBA" id="ARBA00022448"/>
    </source>
</evidence>
<evidence type="ECO:0000313" key="11">
    <source>
        <dbReference type="EMBL" id="AEE95342.1"/>
    </source>
</evidence>
<dbReference type="HOGENOM" id="CLU_000604_92_3_9"/>
<accession>F3ZVW8</accession>
<reference evidence="11 12" key="2">
    <citation type="journal article" date="2011" name="Stand. Genomic Sci.">
        <title>Complete genome sequence of Mahella australiensis type strain (50-1 BON).</title>
        <authorList>
            <person name="Sikorski J."/>
            <person name="Teshima H."/>
            <person name="Nolan M."/>
            <person name="Lucas S."/>
            <person name="Hammon N."/>
            <person name="Deshpande S."/>
            <person name="Cheng J.F."/>
            <person name="Pitluck S."/>
            <person name="Liolios K."/>
            <person name="Pagani I."/>
            <person name="Ivanova N."/>
            <person name="Huntemann M."/>
            <person name="Mavromatis K."/>
            <person name="Ovchinikova G."/>
            <person name="Pati A."/>
            <person name="Tapia R."/>
            <person name="Han C."/>
            <person name="Goodwin L."/>
            <person name="Chen A."/>
            <person name="Palaniappan K."/>
            <person name="Land M."/>
            <person name="Hauser L."/>
            <person name="Ngatchou-Djao O.D."/>
            <person name="Rohde M."/>
            <person name="Pukall R."/>
            <person name="Spring S."/>
            <person name="Abt B."/>
            <person name="Goker M."/>
            <person name="Detter J.C."/>
            <person name="Woyke T."/>
            <person name="Bristow J."/>
            <person name="Markowitz V."/>
            <person name="Hugenholtz P."/>
            <person name="Eisen J.A."/>
            <person name="Kyrpides N.C."/>
            <person name="Klenk H.P."/>
            <person name="Lapidus A."/>
        </authorList>
    </citation>
    <scope>NUCLEOTIDE SEQUENCE [LARGE SCALE GENOMIC DNA]</scope>
    <source>
        <strain evidence="12">DSM 15567 / CIP 107919 / 50-1 BON</strain>
    </source>
</reference>
<proteinExistence type="predicted"/>
<dbReference type="InterPro" id="IPR050107">
    <property type="entry name" value="ABC_carbohydrate_import_ATPase"/>
</dbReference>
<dbReference type="GO" id="GO:0005524">
    <property type="term" value="F:ATP binding"/>
    <property type="evidence" value="ECO:0007669"/>
    <property type="project" value="UniProtKB-KW"/>
</dbReference>
<dbReference type="OrthoDB" id="9771863at2"/>
<evidence type="ECO:0000259" key="10">
    <source>
        <dbReference type="PROSITE" id="PS50893"/>
    </source>
</evidence>
<evidence type="ECO:0000256" key="3">
    <source>
        <dbReference type="ARBA" id="ARBA00022475"/>
    </source>
</evidence>
<reference evidence="12" key="1">
    <citation type="submission" date="2010-11" db="EMBL/GenBank/DDBJ databases">
        <title>The complete genome of Mahella australiensis DSM 15567.</title>
        <authorList>
            <consortium name="US DOE Joint Genome Institute (JGI-PGF)"/>
            <person name="Lucas S."/>
            <person name="Copeland A."/>
            <person name="Lapidus A."/>
            <person name="Bruce D."/>
            <person name="Goodwin L."/>
            <person name="Pitluck S."/>
            <person name="Kyrpides N."/>
            <person name="Mavromatis K."/>
            <person name="Pagani I."/>
            <person name="Ivanova N."/>
            <person name="Teshima H."/>
            <person name="Brettin T."/>
            <person name="Detter J.C."/>
            <person name="Han C."/>
            <person name="Tapia R."/>
            <person name="Land M."/>
            <person name="Hauser L."/>
            <person name="Markowitz V."/>
            <person name="Cheng J.-F."/>
            <person name="Hugenholtz P."/>
            <person name="Woyke T."/>
            <person name="Wu D."/>
            <person name="Spring S."/>
            <person name="Pukall R."/>
            <person name="Steenblock K."/>
            <person name="Schneider S."/>
            <person name="Klenk H.-P."/>
            <person name="Eisen J.A."/>
        </authorList>
    </citation>
    <scope>NUCLEOTIDE SEQUENCE [LARGE SCALE GENOMIC DNA]</scope>
    <source>
        <strain evidence="12">DSM 15567 / CIP 107919 / 50-1 BON</strain>
    </source>
</reference>
<keyword evidence="8" id="KW-1278">Translocase</keyword>
<evidence type="ECO:0000313" key="12">
    <source>
        <dbReference type="Proteomes" id="UP000008457"/>
    </source>
</evidence>
<dbReference type="CDD" id="cd03215">
    <property type="entry name" value="ABC_Carb_Monos_II"/>
    <property type="match status" value="1"/>
</dbReference>
<evidence type="ECO:0000256" key="9">
    <source>
        <dbReference type="ARBA" id="ARBA00023136"/>
    </source>
</evidence>
<name>F3ZVW8_MAHA5</name>
<dbReference type="PROSITE" id="PS50893">
    <property type="entry name" value="ABC_TRANSPORTER_2"/>
    <property type="match status" value="2"/>
</dbReference>
<dbReference type="EMBL" id="CP002360">
    <property type="protein sequence ID" value="AEE95342.1"/>
    <property type="molecule type" value="Genomic_DNA"/>
</dbReference>
<keyword evidence="5" id="KW-0677">Repeat</keyword>
<dbReference type="Pfam" id="PF00005">
    <property type="entry name" value="ABC_tran"/>
    <property type="match status" value="2"/>
</dbReference>
<dbReference type="AlphaFoldDB" id="F3ZVW8"/>
<dbReference type="PANTHER" id="PTHR43790">
    <property type="entry name" value="CARBOHYDRATE TRANSPORT ATP-BINDING PROTEIN MG119-RELATED"/>
    <property type="match status" value="1"/>
</dbReference>
<dbReference type="GO" id="GO:0005886">
    <property type="term" value="C:plasma membrane"/>
    <property type="evidence" value="ECO:0007669"/>
    <property type="project" value="UniProtKB-SubCell"/>
</dbReference>
<feature type="domain" description="ABC transporter" evidence="10">
    <location>
        <begin position="255"/>
        <end position="498"/>
    </location>
</feature>
<dbReference type="STRING" id="697281.Mahau_0119"/>
<keyword evidence="7" id="KW-0067">ATP-binding</keyword>
<evidence type="ECO:0000256" key="4">
    <source>
        <dbReference type="ARBA" id="ARBA00022597"/>
    </source>
</evidence>
<dbReference type="Proteomes" id="UP000008457">
    <property type="component" value="Chromosome"/>
</dbReference>
<dbReference type="KEGG" id="mas:Mahau_0119"/>
<dbReference type="PROSITE" id="PS00211">
    <property type="entry name" value="ABC_TRANSPORTER_1"/>
    <property type="match status" value="1"/>
</dbReference>